<organism evidence="1">
    <name type="scientific">marine sediment metagenome</name>
    <dbReference type="NCBI Taxonomy" id="412755"/>
    <lineage>
        <taxon>unclassified sequences</taxon>
        <taxon>metagenomes</taxon>
        <taxon>ecological metagenomes</taxon>
    </lineage>
</organism>
<proteinExistence type="predicted"/>
<comment type="caution">
    <text evidence="1">The sequence shown here is derived from an EMBL/GenBank/DDBJ whole genome shotgun (WGS) entry which is preliminary data.</text>
</comment>
<feature type="non-terminal residue" evidence="1">
    <location>
        <position position="153"/>
    </location>
</feature>
<accession>X1JU11</accession>
<dbReference type="AlphaFoldDB" id="X1JU11"/>
<protein>
    <submittedName>
        <fullName evidence="1">Uncharacterized protein</fullName>
    </submittedName>
</protein>
<evidence type="ECO:0000313" key="1">
    <source>
        <dbReference type="EMBL" id="GAH84900.1"/>
    </source>
</evidence>
<dbReference type="EMBL" id="BARU01045131">
    <property type="protein sequence ID" value="GAH84900.1"/>
    <property type="molecule type" value="Genomic_DNA"/>
</dbReference>
<reference evidence="1" key="1">
    <citation type="journal article" date="2014" name="Front. Microbiol.">
        <title>High frequency of phylogenetically diverse reductive dehalogenase-homologous genes in deep subseafloor sedimentary metagenomes.</title>
        <authorList>
            <person name="Kawai M."/>
            <person name="Futagami T."/>
            <person name="Toyoda A."/>
            <person name="Takaki Y."/>
            <person name="Nishi S."/>
            <person name="Hori S."/>
            <person name="Arai W."/>
            <person name="Tsubouchi T."/>
            <person name="Morono Y."/>
            <person name="Uchiyama I."/>
            <person name="Ito T."/>
            <person name="Fujiyama A."/>
            <person name="Inagaki F."/>
            <person name="Takami H."/>
        </authorList>
    </citation>
    <scope>NUCLEOTIDE SEQUENCE</scope>
    <source>
        <strain evidence="1">Expedition CK06-06</strain>
    </source>
</reference>
<name>X1JU11_9ZZZZ</name>
<sequence length="153" mass="17876">MRGGICVCNLECEPDLLGRLGYAENETISWLSPLKEDEFAEYRDTQFIELLGAKTEKPLENFWPSRGPQWDALARSNTGRLFMVEAKSHIPELISSLRAENEDSIRLIHESLKETKKYLNSSDEADWSRRFYQYTNRLAHLYFLRVLNKLPAY</sequence>
<gene>
    <name evidence="1" type="ORF">S03H2_68599</name>
</gene>